<accession>A0A1W1ZA83</accession>
<dbReference type="PANTHER" id="PTHR31423:SF3">
    <property type="entry name" value="PROLYL-TRNA SYNTHETASE ASSOCIATED DOMAIN-CONTAINING PROTEIN 1-RELATED"/>
    <property type="match status" value="1"/>
</dbReference>
<reference evidence="5" key="1">
    <citation type="submission" date="2017-04" db="EMBL/GenBank/DDBJ databases">
        <authorList>
            <person name="Varghese N."/>
            <person name="Submissions S."/>
        </authorList>
    </citation>
    <scope>NUCLEOTIDE SEQUENCE [LARGE SCALE GENOMIC DNA]</scope>
    <source>
        <strain evidence="5">DSM 21500</strain>
    </source>
</reference>
<keyword evidence="4" id="KW-0378">Hydrolase</keyword>
<dbReference type="PANTHER" id="PTHR31423">
    <property type="entry name" value="YBAK DOMAIN-CONTAINING PROTEIN"/>
    <property type="match status" value="1"/>
</dbReference>
<sequence length="163" mass="18603">MNKQAILTYLDDHQIPYELTEHEPVFSMEEVFAIDMPYPEGNAKNLFVRDKKKRHYYLITVKGEKRVDLKKIRDEYGTTKLSFASADDLEQLLNLKPGEVSPFGLLNPHDTDITYFMDEELFNGIGMTGVHPGVNTSTVWLKTTDLEQLIADNGIPVQRIAIS</sequence>
<dbReference type="Proteomes" id="UP000243884">
    <property type="component" value="Unassembled WGS sequence"/>
</dbReference>
<dbReference type="InterPro" id="IPR036754">
    <property type="entry name" value="YbaK/aa-tRNA-synt-asso_dom_sf"/>
</dbReference>
<gene>
    <name evidence="4" type="ORF">SAMN04487984_1213</name>
</gene>
<evidence type="ECO:0000256" key="1">
    <source>
        <dbReference type="ARBA" id="ARBA00010201"/>
    </source>
</evidence>
<dbReference type="InterPro" id="IPR040285">
    <property type="entry name" value="ProX/PRXD1"/>
</dbReference>
<dbReference type="InterPro" id="IPR007214">
    <property type="entry name" value="YbaK/aa-tRNA-synth-assoc-dom"/>
</dbReference>
<comment type="similarity">
    <text evidence="1">Belongs to the PRORSD1 family.</text>
</comment>
<dbReference type="Gene3D" id="3.90.960.10">
    <property type="entry name" value="YbaK/aminoacyl-tRNA synthetase-associated domain"/>
    <property type="match status" value="1"/>
</dbReference>
<dbReference type="SUPFAM" id="SSF55826">
    <property type="entry name" value="YbaK/ProRS associated domain"/>
    <property type="match status" value="1"/>
</dbReference>
<evidence type="ECO:0000256" key="2">
    <source>
        <dbReference type="ARBA" id="ARBA00022917"/>
    </source>
</evidence>
<keyword evidence="5" id="KW-1185">Reference proteome</keyword>
<organism evidence="4 5">
    <name type="scientific">Aerococcus suis</name>
    <dbReference type="NCBI Taxonomy" id="371602"/>
    <lineage>
        <taxon>Bacteria</taxon>
        <taxon>Bacillati</taxon>
        <taxon>Bacillota</taxon>
        <taxon>Bacilli</taxon>
        <taxon>Lactobacillales</taxon>
        <taxon>Aerococcaceae</taxon>
        <taxon>Aerococcus</taxon>
    </lineage>
</organism>
<dbReference type="RefSeq" id="WP_084099332.1">
    <property type="nucleotide sequence ID" value="NZ_FWXK01000006.1"/>
</dbReference>
<evidence type="ECO:0000259" key="3">
    <source>
        <dbReference type="Pfam" id="PF04073"/>
    </source>
</evidence>
<proteinExistence type="inferred from homology"/>
<dbReference type="GO" id="GO:0002161">
    <property type="term" value="F:aminoacyl-tRNA deacylase activity"/>
    <property type="evidence" value="ECO:0007669"/>
    <property type="project" value="InterPro"/>
</dbReference>
<evidence type="ECO:0000313" key="5">
    <source>
        <dbReference type="Proteomes" id="UP000243884"/>
    </source>
</evidence>
<evidence type="ECO:0000313" key="4">
    <source>
        <dbReference type="EMBL" id="SMC44858.1"/>
    </source>
</evidence>
<dbReference type="AlphaFoldDB" id="A0A1W1ZA83"/>
<dbReference type="EMBL" id="FWXK01000006">
    <property type="protein sequence ID" value="SMC44858.1"/>
    <property type="molecule type" value="Genomic_DNA"/>
</dbReference>
<feature type="domain" description="YbaK/aminoacyl-tRNA synthetase-associated" evidence="3">
    <location>
        <begin position="22"/>
        <end position="148"/>
    </location>
</feature>
<dbReference type="GO" id="GO:0006412">
    <property type="term" value="P:translation"/>
    <property type="evidence" value="ECO:0007669"/>
    <property type="project" value="UniProtKB-KW"/>
</dbReference>
<dbReference type="Pfam" id="PF04073">
    <property type="entry name" value="tRNA_edit"/>
    <property type="match status" value="1"/>
</dbReference>
<dbReference type="STRING" id="371602.SAMN04487984_1213"/>
<dbReference type="OrthoDB" id="9798587at2"/>
<dbReference type="CDD" id="cd04335">
    <property type="entry name" value="PrdX_deacylase"/>
    <property type="match status" value="1"/>
</dbReference>
<keyword evidence="2" id="KW-0648">Protein biosynthesis</keyword>
<protein>
    <submittedName>
        <fullName evidence="4">Ala-tRNA(Pro) hydrolase</fullName>
    </submittedName>
</protein>
<name>A0A1W1ZA83_9LACT</name>